<dbReference type="InterPro" id="IPR028614">
    <property type="entry name" value="GDP_fucose/colitose_synth"/>
</dbReference>
<evidence type="ECO:0000259" key="6">
    <source>
        <dbReference type="Pfam" id="PF01370"/>
    </source>
</evidence>
<keyword evidence="2 5" id="KW-0521">NADP</keyword>
<reference evidence="7" key="1">
    <citation type="submission" date="2023-10" db="EMBL/GenBank/DDBJ databases">
        <authorList>
            <consortium name="GenomeTrakr network: Whole genome sequencing for foodborne pathogen traceback"/>
        </authorList>
    </citation>
    <scope>NUCLEOTIDE SEQUENCE</scope>
    <source>
        <strain evidence="7">RM9975</strain>
    </source>
</reference>
<protein>
    <recommendedName>
        <fullName evidence="5">GDP-L-fucose synthase</fullName>
        <ecNumber evidence="5">1.1.1.271</ecNumber>
    </recommendedName>
    <alternativeName>
        <fullName evidence="5">GDP-4-keto-6-deoxy-D-mannose-3,5-epimerase-4-reductase</fullName>
    </alternativeName>
</protein>
<feature type="binding site" evidence="5">
    <location>
        <begin position="160"/>
        <end position="163"/>
    </location>
    <ligand>
        <name>NADP(+)</name>
        <dbReference type="ChEBI" id="CHEBI:58349"/>
    </ligand>
</feature>
<feature type="binding site" evidence="5">
    <location>
        <begin position="7"/>
        <end position="13"/>
    </location>
    <ligand>
        <name>NADP(+)</name>
        <dbReference type="ChEBI" id="CHEBI:58349"/>
    </ligand>
</feature>
<evidence type="ECO:0000256" key="5">
    <source>
        <dbReference type="HAMAP-Rule" id="MF_00956"/>
    </source>
</evidence>
<feature type="binding site" evidence="5">
    <location>
        <position position="176"/>
    </location>
    <ligand>
        <name>NADP(+)</name>
        <dbReference type="ChEBI" id="CHEBI:58349"/>
    </ligand>
</feature>
<dbReference type="EC" id="1.1.1.271" evidence="5"/>
<dbReference type="Proteomes" id="UP001187825">
    <property type="component" value="Unassembled WGS sequence"/>
</dbReference>
<comment type="catalytic activity">
    <reaction evidence="5">
        <text>GDP-beta-L-fucose + NADP(+) = GDP-4-dehydro-alpha-D-rhamnose + NADPH + H(+)</text>
        <dbReference type="Rhea" id="RHEA:18885"/>
        <dbReference type="ChEBI" id="CHEBI:15378"/>
        <dbReference type="ChEBI" id="CHEBI:57273"/>
        <dbReference type="ChEBI" id="CHEBI:57783"/>
        <dbReference type="ChEBI" id="CHEBI:57964"/>
        <dbReference type="ChEBI" id="CHEBI:58349"/>
        <dbReference type="EC" id="1.1.1.271"/>
    </reaction>
</comment>
<comment type="pathway">
    <text evidence="5">Nucleotide-sugar biosynthesis; GDP-L-fucose biosynthesis via de novo pathway; GDP-L-fucose from GDP-alpha-D-mannose: step 2/2.</text>
</comment>
<evidence type="ECO:0000256" key="1">
    <source>
        <dbReference type="ARBA" id="ARBA00005959"/>
    </source>
</evidence>
<comment type="similarity">
    <text evidence="1 5">Belongs to the NAD(P)-dependent epimerase/dehydratase family. Fucose synthase subfamily.</text>
</comment>
<feature type="binding site" evidence="5">
    <location>
        <position position="206"/>
    </location>
    <ligand>
        <name>substrate</name>
    </ligand>
</feature>
<evidence type="ECO:0000256" key="4">
    <source>
        <dbReference type="ARBA" id="ARBA00023235"/>
    </source>
</evidence>
<comment type="caution">
    <text evidence="7">The sequence shown here is derived from an EMBL/GenBank/DDBJ whole genome shotgun (WGS) entry which is preliminary data.</text>
</comment>
<feature type="site" description="Important for catalytic activity" evidence="5">
    <location>
        <position position="105"/>
    </location>
</feature>
<dbReference type="HAMAP" id="MF_00956">
    <property type="entry name" value="GDP_fucose_synth"/>
    <property type="match status" value="1"/>
</dbReference>
<feature type="domain" description="NAD-dependent epimerase/dehydratase" evidence="6">
    <location>
        <begin position="3"/>
        <end position="235"/>
    </location>
</feature>
<feature type="binding site" evidence="5">
    <location>
        <position position="184"/>
    </location>
    <ligand>
        <name>substrate</name>
    </ligand>
</feature>
<dbReference type="GO" id="GO:0050577">
    <property type="term" value="F:GDP-L-fucose synthase activity"/>
    <property type="evidence" value="ECO:0007669"/>
    <property type="project" value="UniProtKB-UniRule"/>
</dbReference>
<evidence type="ECO:0000313" key="7">
    <source>
        <dbReference type="EMBL" id="ELP2901552.1"/>
    </source>
</evidence>
<proteinExistence type="inferred from homology"/>
<evidence type="ECO:0000256" key="3">
    <source>
        <dbReference type="ARBA" id="ARBA00023002"/>
    </source>
</evidence>
<evidence type="ECO:0000313" key="8">
    <source>
        <dbReference type="Proteomes" id="UP001187825"/>
    </source>
</evidence>
<feature type="active site" description="Proton donor/acceptor" evidence="5">
    <location>
        <position position="132"/>
    </location>
</feature>
<comment type="function">
    <text evidence="5">Catalyzes the two-step NADP-dependent conversion of GDP-4-dehydro-6-deoxy-D-mannose to GDP-fucose, involving an epimerase and a reductase reaction.</text>
</comment>
<dbReference type="Pfam" id="PF01370">
    <property type="entry name" value="Epimerase"/>
    <property type="match status" value="1"/>
</dbReference>
<dbReference type="SUPFAM" id="SSF51735">
    <property type="entry name" value="NAD(P)-binding Rossmann-fold domains"/>
    <property type="match status" value="1"/>
</dbReference>
<dbReference type="InterPro" id="IPR001509">
    <property type="entry name" value="Epimerase_deHydtase"/>
</dbReference>
<evidence type="ECO:0000256" key="2">
    <source>
        <dbReference type="ARBA" id="ARBA00022857"/>
    </source>
</evidence>
<feature type="binding site" evidence="5">
    <location>
        <begin position="101"/>
        <end position="104"/>
    </location>
    <ligand>
        <name>NADP(+)</name>
        <dbReference type="ChEBI" id="CHEBI:58349"/>
    </ligand>
</feature>
<gene>
    <name evidence="5" type="primary">fcl</name>
    <name evidence="7" type="ORF">R0P33_003892</name>
</gene>
<feature type="site" description="Important for catalytic activity" evidence="5">
    <location>
        <position position="103"/>
    </location>
</feature>
<dbReference type="InterPro" id="IPR036291">
    <property type="entry name" value="NAD(P)-bd_dom_sf"/>
</dbReference>
<keyword evidence="3 5" id="KW-0560">Oxidoreductase</keyword>
<dbReference type="Gene3D" id="3.90.25.10">
    <property type="entry name" value="UDP-galactose 4-epimerase, domain 1"/>
    <property type="match status" value="1"/>
</dbReference>
<name>A0AAD2VLX5_ECOLX</name>
<dbReference type="GO" id="GO:0016853">
    <property type="term" value="F:isomerase activity"/>
    <property type="evidence" value="ECO:0007669"/>
    <property type="project" value="UniProtKB-KW"/>
</dbReference>
<dbReference type="GO" id="GO:0042351">
    <property type="term" value="P:'de novo' GDP-L-fucose biosynthetic process"/>
    <property type="evidence" value="ECO:0007669"/>
    <property type="project" value="UniProtKB-UniRule"/>
</dbReference>
<keyword evidence="5" id="KW-0511">Multifunctional enzyme</keyword>
<dbReference type="EMBL" id="ABNXQI010000034">
    <property type="protein sequence ID" value="ELP2901552.1"/>
    <property type="molecule type" value="Genomic_DNA"/>
</dbReference>
<organism evidence="7 8">
    <name type="scientific">Escherichia coli O111</name>
    <dbReference type="NCBI Taxonomy" id="1055535"/>
    <lineage>
        <taxon>Bacteria</taxon>
        <taxon>Pseudomonadati</taxon>
        <taxon>Pseudomonadota</taxon>
        <taxon>Gammaproteobacteria</taxon>
        <taxon>Enterobacterales</taxon>
        <taxon>Enterobacteriaceae</taxon>
        <taxon>Escherichia</taxon>
    </lineage>
</organism>
<feature type="binding site" evidence="5">
    <location>
        <position position="136"/>
    </location>
    <ligand>
        <name>NADP(+)</name>
        <dbReference type="ChEBI" id="CHEBI:58349"/>
    </ligand>
</feature>
<dbReference type="PANTHER" id="PTHR43238:SF1">
    <property type="entry name" value="GDP-L-FUCOSE SYNTHASE"/>
    <property type="match status" value="1"/>
</dbReference>
<keyword evidence="4 5" id="KW-0413">Isomerase</keyword>
<comment type="caution">
    <text evidence="5">Lacks conserved residue(s) required for the propagation of feature annotation.</text>
</comment>
<dbReference type="AlphaFoldDB" id="A0AAD2VLX5"/>
<dbReference type="PANTHER" id="PTHR43238">
    <property type="entry name" value="GDP-L-FUCOSE SYNTHASE"/>
    <property type="match status" value="1"/>
</dbReference>
<dbReference type="Gene3D" id="3.40.50.720">
    <property type="entry name" value="NAD(P)-binding Rossmann-like Domain"/>
    <property type="match status" value="1"/>
</dbReference>
<accession>A0AAD2VLX5</accession>
<sequence length="307" mass="34751">MKVLLTGSTGMVGKNILEHDSASKYNILTPTSSDLNLLDKNEIEKFMLINMPDCIIHAAGLVGGIHANISRPFDFLEKNLQMGLNLVSVAKKLGIKKVLNLGSSCMYPKNFEEAIPEKALLTGELEETNEGYAIAKIAVAKACEYISRENSNYFYKTIIPCNLYGKYDKFDDNSSHMIPAVIKKIHHAKINNVPEIEIWGDGNSRREFMYAEDLADLIFYVIPKIEFMPNMVNAGLGYDYSINDYYKIIAEEIGYTGSFSHDLTKPTGMKRKLVDISLLNKIGWSSHFELRDGIRKTYNYYLENQNK</sequence>
<dbReference type="GO" id="GO:0070401">
    <property type="term" value="F:NADP+ binding"/>
    <property type="evidence" value="ECO:0007669"/>
    <property type="project" value="UniProtKB-UniRule"/>
</dbReference>
<feature type="binding site" evidence="5">
    <location>
        <position position="199"/>
    </location>
    <ligand>
        <name>substrate</name>
    </ligand>
</feature>